<dbReference type="InterPro" id="IPR008922">
    <property type="entry name" value="Di-copper_centre_dom_sf"/>
</dbReference>
<reference evidence="5" key="1">
    <citation type="journal article" date="2020" name="Stud. Mycol.">
        <title>101 Dothideomycetes genomes: a test case for predicting lifestyles and emergence of pathogens.</title>
        <authorList>
            <person name="Haridas S."/>
            <person name="Albert R."/>
            <person name="Binder M."/>
            <person name="Bloem J."/>
            <person name="Labutti K."/>
            <person name="Salamov A."/>
            <person name="Andreopoulos B."/>
            <person name="Baker S."/>
            <person name="Barry K."/>
            <person name="Bills G."/>
            <person name="Bluhm B."/>
            <person name="Cannon C."/>
            <person name="Castanera R."/>
            <person name="Culley D."/>
            <person name="Daum C."/>
            <person name="Ezra D."/>
            <person name="Gonzalez J."/>
            <person name="Henrissat B."/>
            <person name="Kuo A."/>
            <person name="Liang C."/>
            <person name="Lipzen A."/>
            <person name="Lutzoni F."/>
            <person name="Magnuson J."/>
            <person name="Mondo S."/>
            <person name="Nolan M."/>
            <person name="Ohm R."/>
            <person name="Pangilinan J."/>
            <person name="Park H.-J."/>
            <person name="Ramirez L."/>
            <person name="Alfaro M."/>
            <person name="Sun H."/>
            <person name="Tritt A."/>
            <person name="Yoshinaga Y."/>
            <person name="Zwiers L.-H."/>
            <person name="Turgeon B."/>
            <person name="Goodwin S."/>
            <person name="Spatafora J."/>
            <person name="Crous P."/>
            <person name="Grigoriev I."/>
        </authorList>
    </citation>
    <scope>NUCLEOTIDE SEQUENCE</scope>
    <source>
        <strain evidence="5">CBS 119925</strain>
    </source>
</reference>
<dbReference type="Gene3D" id="1.10.1280.10">
    <property type="entry name" value="Di-copper center containing domain from catechol oxidase"/>
    <property type="match status" value="1"/>
</dbReference>
<evidence type="ECO:0000313" key="6">
    <source>
        <dbReference type="Proteomes" id="UP000799440"/>
    </source>
</evidence>
<dbReference type="GO" id="GO:0046872">
    <property type="term" value="F:metal ion binding"/>
    <property type="evidence" value="ECO:0007669"/>
    <property type="project" value="UniProtKB-KW"/>
</dbReference>
<dbReference type="PROSITE" id="PS00497">
    <property type="entry name" value="TYROSINASE_1"/>
    <property type="match status" value="1"/>
</dbReference>
<dbReference type="Proteomes" id="UP000799440">
    <property type="component" value="Unassembled WGS sequence"/>
</dbReference>
<dbReference type="GO" id="GO:0016491">
    <property type="term" value="F:oxidoreductase activity"/>
    <property type="evidence" value="ECO:0007669"/>
    <property type="project" value="InterPro"/>
</dbReference>
<dbReference type="PANTHER" id="PTHR11474">
    <property type="entry name" value="TYROSINASE FAMILY MEMBER"/>
    <property type="match status" value="1"/>
</dbReference>
<keyword evidence="1" id="KW-0479">Metal-binding</keyword>
<dbReference type="OrthoDB" id="6132182at2759"/>
<gene>
    <name evidence="5" type="ORF">M011DRAFT_496849</name>
</gene>
<evidence type="ECO:0000259" key="4">
    <source>
        <dbReference type="PROSITE" id="PS00498"/>
    </source>
</evidence>
<feature type="domain" description="Tyrosinase copper-binding" evidence="4">
    <location>
        <begin position="277"/>
        <end position="288"/>
    </location>
</feature>
<dbReference type="InterPro" id="IPR050316">
    <property type="entry name" value="Tyrosinase/Hemocyanin"/>
</dbReference>
<evidence type="ECO:0000256" key="1">
    <source>
        <dbReference type="ARBA" id="ARBA00022723"/>
    </source>
</evidence>
<dbReference type="InterPro" id="IPR002227">
    <property type="entry name" value="Tyrosinase_Cu-bd"/>
</dbReference>
<feature type="domain" description="Tyrosinase copper-binding" evidence="3">
    <location>
        <begin position="133"/>
        <end position="150"/>
    </location>
</feature>
<dbReference type="PROSITE" id="PS00498">
    <property type="entry name" value="TYROSINASE_2"/>
    <property type="match status" value="1"/>
</dbReference>
<feature type="chain" id="PRO_5025336279" evidence="2">
    <location>
        <begin position="19"/>
        <end position="349"/>
    </location>
</feature>
<protein>
    <submittedName>
        <fullName evidence="5">Di-copper centre-containing protein</fullName>
    </submittedName>
</protein>
<dbReference type="EMBL" id="MU006596">
    <property type="protein sequence ID" value="KAF2743538.1"/>
    <property type="molecule type" value="Genomic_DNA"/>
</dbReference>
<evidence type="ECO:0000259" key="3">
    <source>
        <dbReference type="PROSITE" id="PS00497"/>
    </source>
</evidence>
<keyword evidence="2" id="KW-0732">Signal</keyword>
<accession>A0A6A6UZ41</accession>
<dbReference type="SUPFAM" id="SSF48056">
    <property type="entry name" value="Di-copper centre-containing domain"/>
    <property type="match status" value="1"/>
</dbReference>
<name>A0A6A6UZ41_9PLEO</name>
<keyword evidence="6" id="KW-1185">Reference proteome</keyword>
<proteinExistence type="predicted"/>
<dbReference type="PANTHER" id="PTHR11474:SF116">
    <property type="entry name" value="TYROSINASE"/>
    <property type="match status" value="1"/>
</dbReference>
<evidence type="ECO:0000256" key="2">
    <source>
        <dbReference type="SAM" id="SignalP"/>
    </source>
</evidence>
<dbReference type="AlphaFoldDB" id="A0A6A6UZ41"/>
<organism evidence="5 6">
    <name type="scientific">Sporormia fimetaria CBS 119925</name>
    <dbReference type="NCBI Taxonomy" id="1340428"/>
    <lineage>
        <taxon>Eukaryota</taxon>
        <taxon>Fungi</taxon>
        <taxon>Dikarya</taxon>
        <taxon>Ascomycota</taxon>
        <taxon>Pezizomycotina</taxon>
        <taxon>Dothideomycetes</taxon>
        <taxon>Pleosporomycetidae</taxon>
        <taxon>Pleosporales</taxon>
        <taxon>Sporormiaceae</taxon>
        <taxon>Sporormia</taxon>
    </lineage>
</organism>
<evidence type="ECO:0000313" key="5">
    <source>
        <dbReference type="EMBL" id="KAF2743538.1"/>
    </source>
</evidence>
<dbReference type="Pfam" id="PF00264">
    <property type="entry name" value="Tyrosinase"/>
    <property type="match status" value="1"/>
</dbReference>
<feature type="signal peptide" evidence="2">
    <location>
        <begin position="1"/>
        <end position="18"/>
    </location>
</feature>
<dbReference type="PRINTS" id="PR00092">
    <property type="entry name" value="TYROSINASE"/>
</dbReference>
<sequence>MLIPILSSLLAISAIAAAVPQGNRPRLAPKLPLSDFNTTKFFQPITLEEALEGARNDKTAEPEPAEFSMGIMATCANPRVRTEWHSATTDMRRAYVNAIRCLLGRAPSGNFRGATNRYEDAVALHQSLTPNVHGNHKFLLWHRYYLWAFEDMLRGECGYTGSLLWFDESVYAGRFSQSSVFSNDYFGAVNLGGNCVTNGAFAGLTLNIGPGTSNRPHCLARNEDNTKTANTNAQIVDACNRRTSYADMASCSEGGAHAWGHNGIGAVMQDTYGSPGDPVFWLHHAWIDRNFRIWQNADQSRYTYIDGTDRAGNPLTLDMGISLNGLRRDVRIRDVINTLEETMCYKYSY</sequence>